<keyword evidence="3" id="KW-0012">Acyltransferase</keyword>
<evidence type="ECO:0000313" key="3">
    <source>
        <dbReference type="EMBL" id="OXN00011.1"/>
    </source>
</evidence>
<dbReference type="Proteomes" id="UP000215433">
    <property type="component" value="Unassembled WGS sequence"/>
</dbReference>
<feature type="transmembrane region" description="Helical" evidence="1">
    <location>
        <begin position="12"/>
        <end position="32"/>
    </location>
</feature>
<keyword evidence="1" id="KW-0812">Transmembrane</keyword>
<keyword evidence="4" id="KW-1185">Reference proteome</keyword>
<dbReference type="GO" id="GO:0016747">
    <property type="term" value="F:acyltransferase activity, transferring groups other than amino-acyl groups"/>
    <property type="evidence" value="ECO:0007669"/>
    <property type="project" value="InterPro"/>
</dbReference>
<dbReference type="AlphaFoldDB" id="A0A229VWK7"/>
<feature type="transmembrane region" description="Helical" evidence="1">
    <location>
        <begin position="202"/>
        <end position="220"/>
    </location>
</feature>
<feature type="non-terminal residue" evidence="3">
    <location>
        <position position="317"/>
    </location>
</feature>
<dbReference type="OrthoDB" id="3746662at2"/>
<organism evidence="3 4">
    <name type="scientific">Bifidobacterium vansinderenii</name>
    <dbReference type="NCBI Taxonomy" id="1984871"/>
    <lineage>
        <taxon>Bacteria</taxon>
        <taxon>Bacillati</taxon>
        <taxon>Actinomycetota</taxon>
        <taxon>Actinomycetes</taxon>
        <taxon>Bifidobacteriales</taxon>
        <taxon>Bifidobacteriaceae</taxon>
        <taxon>Bifidobacterium</taxon>
    </lineage>
</organism>
<dbReference type="Pfam" id="PF01757">
    <property type="entry name" value="Acyl_transf_3"/>
    <property type="match status" value="1"/>
</dbReference>
<feature type="transmembrane region" description="Helical" evidence="1">
    <location>
        <begin position="288"/>
        <end position="310"/>
    </location>
</feature>
<keyword evidence="1" id="KW-0472">Membrane</keyword>
<dbReference type="InterPro" id="IPR052734">
    <property type="entry name" value="Nod_factor_acetyltransferase"/>
</dbReference>
<proteinExistence type="predicted"/>
<gene>
    <name evidence="3" type="ORF">Tam10B_1768</name>
</gene>
<dbReference type="PANTHER" id="PTHR37312">
    <property type="entry name" value="MEMBRANE-BOUND ACYLTRANSFERASE YKRP-RELATED"/>
    <property type="match status" value="1"/>
</dbReference>
<dbReference type="PANTHER" id="PTHR37312:SF1">
    <property type="entry name" value="MEMBRANE-BOUND ACYLTRANSFERASE YKRP-RELATED"/>
    <property type="match status" value="1"/>
</dbReference>
<dbReference type="EMBL" id="NEWD01000025">
    <property type="protein sequence ID" value="OXN00011.1"/>
    <property type="molecule type" value="Genomic_DNA"/>
</dbReference>
<feature type="domain" description="Acyltransferase 3" evidence="2">
    <location>
        <begin position="8"/>
        <end position="307"/>
    </location>
</feature>
<evidence type="ECO:0000313" key="4">
    <source>
        <dbReference type="Proteomes" id="UP000215433"/>
    </source>
</evidence>
<name>A0A229VWK7_9BIFI</name>
<feature type="transmembrane region" description="Helical" evidence="1">
    <location>
        <begin position="124"/>
        <end position="142"/>
    </location>
</feature>
<comment type="caution">
    <text evidence="3">The sequence shown here is derived from an EMBL/GenBank/DDBJ whole genome shotgun (WGS) entry which is preliminary data.</text>
</comment>
<sequence>MTQRNILVDQLKGWACFLVVFGHVILGIRSAGMTVPFFSIYVERFIWSFHIGLFMFLSGFVYHKFGEWESRGSRSVFIAHKALNILIPYFVFASIYIAVNSSVSEVNHRSDIDRILWLWKEPEAQYWFLYALFLLFIFWVFLSGSMKNWHILIFLSVLNYAAVLLDIHFGSLSSAMSMAFSFGLGTVTEKLFFSENSSIKKMLVIVLHVLVVGFFSYMNVQSLPILKEAGEALGIAASICFITLITKFSLFAKVLLLICKYSFPIYLLHTIFTAGIRIGLNYAGWRNYWIQVLVGTGVGILAPVLIAMLCSKTPFLD</sequence>
<feature type="transmembrane region" description="Helical" evidence="1">
    <location>
        <begin position="232"/>
        <end position="256"/>
    </location>
</feature>
<feature type="transmembrane region" description="Helical" evidence="1">
    <location>
        <begin position="263"/>
        <end position="282"/>
    </location>
</feature>
<feature type="transmembrane region" description="Helical" evidence="1">
    <location>
        <begin position="149"/>
        <end position="169"/>
    </location>
</feature>
<feature type="transmembrane region" description="Helical" evidence="1">
    <location>
        <begin position="83"/>
        <end position="104"/>
    </location>
</feature>
<accession>A0A229VWK7</accession>
<evidence type="ECO:0000256" key="1">
    <source>
        <dbReference type="SAM" id="Phobius"/>
    </source>
</evidence>
<reference evidence="3 4" key="1">
    <citation type="submission" date="2017-05" db="EMBL/GenBank/DDBJ databases">
        <title>Bifidobacterium vansinderenii sp. nov.</title>
        <authorList>
            <person name="Lugli G.A."/>
            <person name="Duranti S."/>
            <person name="Mangifesta M."/>
        </authorList>
    </citation>
    <scope>NUCLEOTIDE SEQUENCE [LARGE SCALE GENOMIC DNA]</scope>
    <source>
        <strain evidence="3 4">Tam10B</strain>
    </source>
</reference>
<evidence type="ECO:0000259" key="2">
    <source>
        <dbReference type="Pfam" id="PF01757"/>
    </source>
</evidence>
<feature type="transmembrane region" description="Helical" evidence="1">
    <location>
        <begin position="44"/>
        <end position="62"/>
    </location>
</feature>
<keyword evidence="3" id="KW-0808">Transferase</keyword>
<protein>
    <submittedName>
        <fullName evidence="3">Acyltransferase family</fullName>
    </submittedName>
</protein>
<keyword evidence="1" id="KW-1133">Transmembrane helix</keyword>
<dbReference type="InterPro" id="IPR002656">
    <property type="entry name" value="Acyl_transf_3_dom"/>
</dbReference>
<dbReference type="RefSeq" id="WP_093960901.1">
    <property type="nucleotide sequence ID" value="NZ_NEWD01000025.1"/>
</dbReference>